<accession>A0ABV8AZ02</accession>
<dbReference type="Pfam" id="PF07319">
    <property type="entry name" value="DnaI_N"/>
    <property type="match status" value="1"/>
</dbReference>
<name>A0ABV8AZ02_9BACI</name>
<proteinExistence type="predicted"/>
<dbReference type="Pfam" id="PF00308">
    <property type="entry name" value="Bac_DnaA"/>
    <property type="match status" value="1"/>
</dbReference>
<evidence type="ECO:0000313" key="2">
    <source>
        <dbReference type="EMBL" id="MFC3883193.1"/>
    </source>
</evidence>
<dbReference type="CDD" id="cd00009">
    <property type="entry name" value="AAA"/>
    <property type="match status" value="1"/>
</dbReference>
<dbReference type="InterPro" id="IPR027417">
    <property type="entry name" value="P-loop_NTPase"/>
</dbReference>
<dbReference type="SMART" id="SM00382">
    <property type="entry name" value="AAA"/>
    <property type="match status" value="1"/>
</dbReference>
<dbReference type="SUPFAM" id="SSF52540">
    <property type="entry name" value="P-loop containing nucleoside triphosphate hydrolases"/>
    <property type="match status" value="1"/>
</dbReference>
<dbReference type="Proteomes" id="UP001595752">
    <property type="component" value="Unassembled WGS sequence"/>
</dbReference>
<dbReference type="PANTHER" id="PTHR30050">
    <property type="entry name" value="CHROMOSOMAL REPLICATION INITIATOR PROTEIN DNAA"/>
    <property type="match status" value="1"/>
</dbReference>
<dbReference type="InterPro" id="IPR009928">
    <property type="entry name" value="DnaI_N"/>
</dbReference>
<gene>
    <name evidence="2" type="primary">dnaI</name>
    <name evidence="2" type="ORF">ACFOU2_06545</name>
</gene>
<dbReference type="NCBIfam" id="NF006505">
    <property type="entry name" value="PRK08939.1"/>
    <property type="match status" value="1"/>
</dbReference>
<keyword evidence="3" id="KW-1185">Reference proteome</keyword>
<feature type="domain" description="AAA+ ATPase" evidence="1">
    <location>
        <begin position="169"/>
        <end position="314"/>
    </location>
</feature>
<dbReference type="InterPro" id="IPR003593">
    <property type="entry name" value="AAA+_ATPase"/>
</dbReference>
<evidence type="ECO:0000313" key="3">
    <source>
        <dbReference type="Proteomes" id="UP001595752"/>
    </source>
</evidence>
<dbReference type="Gene3D" id="3.40.50.300">
    <property type="entry name" value="P-loop containing nucleotide triphosphate hydrolases"/>
    <property type="match status" value="1"/>
</dbReference>
<dbReference type="InterPro" id="IPR013317">
    <property type="entry name" value="DnaA_dom"/>
</dbReference>
<organism evidence="2 3">
    <name type="scientific">Bacillus songklensis</name>
    <dbReference type="NCBI Taxonomy" id="1069116"/>
    <lineage>
        <taxon>Bacteria</taxon>
        <taxon>Bacillati</taxon>
        <taxon>Bacillota</taxon>
        <taxon>Bacilli</taxon>
        <taxon>Bacillales</taxon>
        <taxon>Bacillaceae</taxon>
        <taxon>Bacillus</taxon>
    </lineage>
</organism>
<evidence type="ECO:0000259" key="1">
    <source>
        <dbReference type="SMART" id="SM00382"/>
    </source>
</evidence>
<dbReference type="RefSeq" id="WP_377913353.1">
    <property type="nucleotide sequence ID" value="NZ_JBHRZT010000020.1"/>
</dbReference>
<dbReference type="EMBL" id="JBHRZT010000020">
    <property type="protein sequence ID" value="MFC3883193.1"/>
    <property type="molecule type" value="Genomic_DNA"/>
</dbReference>
<sequence length="319" mass="37212">MLTGKKAVSELQRINNALQELVKKEDFQKRFQSLKSEIMKDPDIAAFINEHREIVDNQMIERSLIKLYEYTTQSKRCEQCESLGKCVNMLQGYQPRLVIQGKTIDLQYERCPSKVRDDERKEQEEFIQSLYVPKDILRASLADIEIEQGRIEAIKLAHEFLRNYNPEKRMKGLYLFGPFGVGKTYLLGAIANQLAERKVRSLIVYLPEFLRELKGSFQDQSFNEKIEFVKKSPVLMLDDIGAESVTSWMRDDVLGAILQFRMLENLPTFFTSNLNLKELEHHLTYTQRGEEEKVKAARIMERIKTLAIPVEVIGRNKRE</sequence>
<protein>
    <submittedName>
        <fullName evidence="2">Primosomal protein DnaI</fullName>
    </submittedName>
</protein>
<reference evidence="3" key="1">
    <citation type="journal article" date="2019" name="Int. J. Syst. Evol. Microbiol.">
        <title>The Global Catalogue of Microorganisms (GCM) 10K type strain sequencing project: providing services to taxonomists for standard genome sequencing and annotation.</title>
        <authorList>
            <consortium name="The Broad Institute Genomics Platform"/>
            <consortium name="The Broad Institute Genome Sequencing Center for Infectious Disease"/>
            <person name="Wu L."/>
            <person name="Ma J."/>
        </authorList>
    </citation>
    <scope>NUCLEOTIDE SEQUENCE [LARGE SCALE GENOMIC DNA]</scope>
    <source>
        <strain evidence="3">CCUG 61889</strain>
    </source>
</reference>
<dbReference type="PANTHER" id="PTHR30050:SF8">
    <property type="entry name" value="PRIMOSOMAL PROTEIN DNAI"/>
    <property type="match status" value="1"/>
</dbReference>
<comment type="caution">
    <text evidence="2">The sequence shown here is derived from an EMBL/GenBank/DDBJ whole genome shotgun (WGS) entry which is preliminary data.</text>
</comment>